<evidence type="ECO:0000313" key="7">
    <source>
        <dbReference type="EMBL" id="GGE03271.1"/>
    </source>
</evidence>
<dbReference type="InterPro" id="IPR058648">
    <property type="entry name" value="HH_CzcB-like"/>
</dbReference>
<dbReference type="InterPro" id="IPR006143">
    <property type="entry name" value="RND_pump_MFP"/>
</dbReference>
<comment type="similarity">
    <text evidence="1">Belongs to the membrane fusion protein (MFP) (TC 8.A.1) family.</text>
</comment>
<evidence type="ECO:0000259" key="5">
    <source>
        <dbReference type="Pfam" id="PF25967"/>
    </source>
</evidence>
<keyword evidence="8" id="KW-1185">Reference proteome</keyword>
<dbReference type="GO" id="GO:1990281">
    <property type="term" value="C:efflux pump complex"/>
    <property type="evidence" value="ECO:0007669"/>
    <property type="project" value="TreeGrafter"/>
</dbReference>
<evidence type="ECO:0000313" key="8">
    <source>
        <dbReference type="Proteomes" id="UP000599688"/>
    </source>
</evidence>
<proteinExistence type="inferred from homology"/>
<dbReference type="Gene3D" id="1.10.287.470">
    <property type="entry name" value="Helix hairpin bin"/>
    <property type="match status" value="1"/>
</dbReference>
<dbReference type="Gene3D" id="2.40.50.100">
    <property type="match status" value="1"/>
</dbReference>
<dbReference type="SUPFAM" id="SSF111369">
    <property type="entry name" value="HlyD-like secretion proteins"/>
    <property type="match status" value="1"/>
</dbReference>
<comment type="caution">
    <text evidence="7">The sequence shown here is derived from an EMBL/GenBank/DDBJ whole genome shotgun (WGS) entry which is preliminary data.</text>
</comment>
<reference evidence="7 8" key="1">
    <citation type="journal article" date="2014" name="Int. J. Syst. Evol. Microbiol.">
        <title>Complete genome sequence of Corynebacterium casei LMG S-19264T (=DSM 44701T), isolated from a smear-ripened cheese.</title>
        <authorList>
            <consortium name="US DOE Joint Genome Institute (JGI-PGF)"/>
            <person name="Walter F."/>
            <person name="Albersmeier A."/>
            <person name="Kalinowski J."/>
            <person name="Ruckert C."/>
        </authorList>
    </citation>
    <scope>NUCLEOTIDE SEQUENCE [LARGE SCALE GENOMIC DNA]</scope>
    <source>
        <strain evidence="7 8">CGMCC 1.12925</strain>
    </source>
</reference>
<dbReference type="InterPro" id="IPR058627">
    <property type="entry name" value="MdtA-like_C"/>
</dbReference>
<protein>
    <submittedName>
        <fullName evidence="7">RND transporter</fullName>
    </submittedName>
</protein>
<organism evidence="7 8">
    <name type="scientific">Psychroflexus salis</name>
    <dbReference type="NCBI Taxonomy" id="1526574"/>
    <lineage>
        <taxon>Bacteria</taxon>
        <taxon>Pseudomonadati</taxon>
        <taxon>Bacteroidota</taxon>
        <taxon>Flavobacteriia</taxon>
        <taxon>Flavobacteriales</taxon>
        <taxon>Flavobacteriaceae</taxon>
        <taxon>Psychroflexus</taxon>
    </lineage>
</organism>
<evidence type="ECO:0000259" key="3">
    <source>
        <dbReference type="Pfam" id="PF25893"/>
    </source>
</evidence>
<dbReference type="PANTHER" id="PTHR30469:SF15">
    <property type="entry name" value="HLYD FAMILY OF SECRETION PROTEINS"/>
    <property type="match status" value="1"/>
</dbReference>
<dbReference type="Pfam" id="PF25954">
    <property type="entry name" value="Beta-barrel_RND_2"/>
    <property type="match status" value="1"/>
</dbReference>
<dbReference type="Gene3D" id="2.40.30.170">
    <property type="match status" value="1"/>
</dbReference>
<dbReference type="Pfam" id="PF25893">
    <property type="entry name" value="HH_CzcB"/>
    <property type="match status" value="1"/>
</dbReference>
<feature type="domain" description="CusB-like beta-barrel" evidence="4">
    <location>
        <begin position="232"/>
        <end position="304"/>
    </location>
</feature>
<dbReference type="InterPro" id="IPR058647">
    <property type="entry name" value="BSH_CzcB-like"/>
</dbReference>
<dbReference type="NCBIfam" id="TIGR01730">
    <property type="entry name" value="RND_mfp"/>
    <property type="match status" value="1"/>
</dbReference>
<dbReference type="Pfam" id="PF25967">
    <property type="entry name" value="RND-MFP_C"/>
    <property type="match status" value="1"/>
</dbReference>
<accession>A0A917E4P2</accession>
<dbReference type="AlphaFoldDB" id="A0A917E4P2"/>
<evidence type="ECO:0000259" key="6">
    <source>
        <dbReference type="Pfam" id="PF25973"/>
    </source>
</evidence>
<gene>
    <name evidence="7" type="ORF">GCM10010831_01150</name>
</gene>
<feature type="domain" description="CzcB-like barrel-sandwich hybrid" evidence="6">
    <location>
        <begin position="100"/>
        <end position="216"/>
    </location>
</feature>
<dbReference type="Pfam" id="PF25973">
    <property type="entry name" value="BSH_CzcB"/>
    <property type="match status" value="1"/>
</dbReference>
<evidence type="ECO:0000256" key="2">
    <source>
        <dbReference type="SAM" id="Coils"/>
    </source>
</evidence>
<dbReference type="PROSITE" id="PS51257">
    <property type="entry name" value="PROKAR_LIPOPROTEIN"/>
    <property type="match status" value="1"/>
</dbReference>
<evidence type="ECO:0000259" key="4">
    <source>
        <dbReference type="Pfam" id="PF25954"/>
    </source>
</evidence>
<dbReference type="Gene3D" id="2.40.420.20">
    <property type="match status" value="1"/>
</dbReference>
<feature type="domain" description="Multidrug resistance protein MdtA-like C-terminal permuted SH3" evidence="5">
    <location>
        <begin position="309"/>
        <end position="373"/>
    </location>
</feature>
<dbReference type="GO" id="GO:0015562">
    <property type="term" value="F:efflux transmembrane transporter activity"/>
    <property type="evidence" value="ECO:0007669"/>
    <property type="project" value="TreeGrafter"/>
</dbReference>
<feature type="domain" description="CzcB-like alpha-helical hairpin" evidence="3">
    <location>
        <begin position="136"/>
        <end position="191"/>
    </location>
</feature>
<name>A0A917E4P2_9FLAO</name>
<dbReference type="EMBL" id="BMGL01000001">
    <property type="protein sequence ID" value="GGE03271.1"/>
    <property type="molecule type" value="Genomic_DNA"/>
</dbReference>
<dbReference type="InterPro" id="IPR058792">
    <property type="entry name" value="Beta-barrel_RND_2"/>
</dbReference>
<dbReference type="PANTHER" id="PTHR30469">
    <property type="entry name" value="MULTIDRUG RESISTANCE PROTEIN MDTA"/>
    <property type="match status" value="1"/>
</dbReference>
<sequence length="387" mass="43776">MKKIITLITMILLFSSCGKKQKSIDDILATKDVETIQKKKDELVSQQQNLNEKIKRLDDTLRQLSPDRNIPLVTQFETKAEDFVHFVEFQGSVETKQNLMITPEISGFLENVLVKEGDEVTKGQLLAKIDDSGLAQQLMQLKIQRDLAKTTFERQQRLWKQNIGSEMEYLNAKSSYESLVQNVSQIEKQLNKTAIRAPFEGIVDNIITEEGNVVSAGMTSILRLINLNDMYIAVDIPEKYLQNISTGKKAEIYLPVLGKTANSSIRQTGNYINPANRTYRIEVEVPNPENDIKPNITARVKINDYNNENAILIPQSIISENAEGEQYVYVIQNNDNNKAKVKQVIVETGKTQGDYIEIIEGLNPEMKLVREGARSVKDGQTVKVDNN</sequence>
<feature type="coiled-coil region" evidence="2">
    <location>
        <begin position="33"/>
        <end position="60"/>
    </location>
</feature>
<evidence type="ECO:0000256" key="1">
    <source>
        <dbReference type="ARBA" id="ARBA00009477"/>
    </source>
</evidence>
<dbReference type="RefSeq" id="WP_188404814.1">
    <property type="nucleotide sequence ID" value="NZ_BMGL01000001.1"/>
</dbReference>
<keyword evidence="2" id="KW-0175">Coiled coil</keyword>
<dbReference type="Proteomes" id="UP000599688">
    <property type="component" value="Unassembled WGS sequence"/>
</dbReference>